<keyword evidence="3" id="KW-0813">Transport</keyword>
<dbReference type="GO" id="GO:0042157">
    <property type="term" value="P:lipoprotein metabolic process"/>
    <property type="evidence" value="ECO:0007669"/>
    <property type="project" value="InterPro"/>
</dbReference>
<keyword evidence="4" id="KW-0964">Secreted</keyword>
<dbReference type="PANTHER" id="PTHR16565">
    <property type="entry name" value="APOLIPOPROTEIN C-I"/>
    <property type="match status" value="1"/>
</dbReference>
<keyword evidence="8" id="KW-0449">Lipoprotein</keyword>
<feature type="signal peptide" evidence="7">
    <location>
        <begin position="1"/>
        <end position="20"/>
    </location>
</feature>
<comment type="similarity">
    <text evidence="2">Belongs to the apolipoprotein C1 family.</text>
</comment>
<dbReference type="GO" id="GO:0006869">
    <property type="term" value="P:lipid transport"/>
    <property type="evidence" value="ECO:0007669"/>
    <property type="project" value="UniProtKB-KW"/>
</dbReference>
<dbReference type="AlphaFoldDB" id="A0A4P8JBK3"/>
<keyword evidence="6" id="KW-0445">Lipid transport</keyword>
<proteinExistence type="evidence at transcript level"/>
<feature type="chain" id="PRO_5020890660" evidence="7">
    <location>
        <begin position="21"/>
        <end position="87"/>
    </location>
</feature>
<dbReference type="GO" id="GO:0050995">
    <property type="term" value="P:negative regulation of lipid catabolic process"/>
    <property type="evidence" value="ECO:0007669"/>
    <property type="project" value="TreeGrafter"/>
</dbReference>
<dbReference type="GO" id="GO:0034447">
    <property type="term" value="P:very-low-density lipoprotein particle clearance"/>
    <property type="evidence" value="ECO:0007669"/>
    <property type="project" value="TreeGrafter"/>
</dbReference>
<evidence type="ECO:0000313" key="8">
    <source>
        <dbReference type="EMBL" id="QCP69310.1"/>
    </source>
</evidence>
<organism evidence="8">
    <name type="scientific">Lateolabrax maculatus</name>
    <name type="common">Spotted sea bass</name>
    <dbReference type="NCBI Taxonomy" id="315492"/>
    <lineage>
        <taxon>Eukaryota</taxon>
        <taxon>Metazoa</taxon>
        <taxon>Chordata</taxon>
        <taxon>Craniata</taxon>
        <taxon>Vertebrata</taxon>
        <taxon>Euteleostomi</taxon>
        <taxon>Actinopterygii</taxon>
        <taxon>Neopterygii</taxon>
        <taxon>Teleostei</taxon>
        <taxon>Neoteleostei</taxon>
        <taxon>Acanthomorphata</taxon>
        <taxon>Eupercaria</taxon>
        <taxon>Acropomatiformes</taxon>
        <taxon>Lateolabracidae</taxon>
        <taxon>Lateolabrax</taxon>
    </lineage>
</organism>
<evidence type="ECO:0000256" key="6">
    <source>
        <dbReference type="ARBA" id="ARBA00023055"/>
    </source>
</evidence>
<dbReference type="GO" id="GO:0004859">
    <property type="term" value="F:phospholipase inhibitor activity"/>
    <property type="evidence" value="ECO:0007669"/>
    <property type="project" value="TreeGrafter"/>
</dbReference>
<dbReference type="PANTHER" id="PTHR16565:SF2">
    <property type="entry name" value="APOLIPOPROTEIN C-I"/>
    <property type="match status" value="1"/>
</dbReference>
<dbReference type="InterPro" id="IPR043081">
    <property type="entry name" value="ApoC-1_sf"/>
</dbReference>
<evidence type="ECO:0000256" key="5">
    <source>
        <dbReference type="ARBA" id="ARBA00022729"/>
    </source>
</evidence>
<name>A0A4P8JBK3_LATMC</name>
<keyword evidence="5 7" id="KW-0732">Signal</keyword>
<evidence type="ECO:0000256" key="2">
    <source>
        <dbReference type="ARBA" id="ARBA00009204"/>
    </source>
</evidence>
<dbReference type="InterPro" id="IPR006781">
    <property type="entry name" value="ApoC-I"/>
</dbReference>
<dbReference type="GO" id="GO:0032375">
    <property type="term" value="P:negative regulation of cholesterol transport"/>
    <property type="evidence" value="ECO:0007669"/>
    <property type="project" value="TreeGrafter"/>
</dbReference>
<dbReference type="GO" id="GO:0005504">
    <property type="term" value="F:fatty acid binding"/>
    <property type="evidence" value="ECO:0007669"/>
    <property type="project" value="TreeGrafter"/>
</dbReference>
<dbReference type="GO" id="GO:0034361">
    <property type="term" value="C:very-low-density lipoprotein particle"/>
    <property type="evidence" value="ECO:0007669"/>
    <property type="project" value="TreeGrafter"/>
</dbReference>
<protein>
    <submittedName>
        <fullName evidence="8">Apolipoprotein C1</fullName>
    </submittedName>
</protein>
<dbReference type="GO" id="GO:0006641">
    <property type="term" value="P:triglyceride metabolic process"/>
    <property type="evidence" value="ECO:0007669"/>
    <property type="project" value="TreeGrafter"/>
</dbReference>
<dbReference type="GO" id="GO:0034364">
    <property type="term" value="C:high-density lipoprotein particle"/>
    <property type="evidence" value="ECO:0007669"/>
    <property type="project" value="TreeGrafter"/>
</dbReference>
<dbReference type="EMBL" id="MK599347">
    <property type="protein sequence ID" value="QCP69310.1"/>
    <property type="molecule type" value="mRNA"/>
</dbReference>
<comment type="subcellular location">
    <subcellularLocation>
        <location evidence="1">Secreted</location>
    </subcellularLocation>
</comment>
<dbReference type="Pfam" id="PF04691">
    <property type="entry name" value="ApoC-I"/>
    <property type="match status" value="1"/>
</dbReference>
<reference evidence="8" key="1">
    <citation type="submission" date="2019-03" db="EMBL/GenBank/DDBJ databases">
        <authorList>
            <person name="Tian Y."/>
        </authorList>
    </citation>
    <scope>NUCLEOTIDE SEQUENCE</scope>
</reference>
<evidence type="ECO:0000256" key="3">
    <source>
        <dbReference type="ARBA" id="ARBA00022448"/>
    </source>
</evidence>
<evidence type="ECO:0000256" key="1">
    <source>
        <dbReference type="ARBA" id="ARBA00004613"/>
    </source>
</evidence>
<dbReference type="Gene3D" id="4.10.260.30">
    <property type="entry name" value="Apolipoprotein C-I"/>
    <property type="match status" value="1"/>
</dbReference>
<gene>
    <name evidence="8" type="primary">apoC1</name>
</gene>
<sequence>MRLYLAAAVLMLAFVAYAEAQDAQQEDTVEQRFAKLGEHMSAIGQTLAEKTKSTIEQLQASEFAAQTKSWFEGLVEKTKARFGGQSQ</sequence>
<accession>A0A4P8JBK3</accession>
<dbReference type="GO" id="GO:0010916">
    <property type="term" value="P:negative regulation of very-low-density lipoprotein particle clearance"/>
    <property type="evidence" value="ECO:0007669"/>
    <property type="project" value="TreeGrafter"/>
</dbReference>
<evidence type="ECO:0000256" key="4">
    <source>
        <dbReference type="ARBA" id="ARBA00022525"/>
    </source>
</evidence>
<evidence type="ECO:0000256" key="7">
    <source>
        <dbReference type="SAM" id="SignalP"/>
    </source>
</evidence>